<dbReference type="InterPro" id="IPR029063">
    <property type="entry name" value="SAM-dependent_MTases_sf"/>
</dbReference>
<comment type="catalytic activity">
    <reaction evidence="1">
        <text>guanosine(46) in tRNA + S-adenosyl-L-methionine = N(7)-methylguanosine(46) in tRNA + S-adenosyl-L-homocysteine</text>
        <dbReference type="Rhea" id="RHEA:42708"/>
        <dbReference type="Rhea" id="RHEA-COMP:10188"/>
        <dbReference type="Rhea" id="RHEA-COMP:10189"/>
        <dbReference type="ChEBI" id="CHEBI:57856"/>
        <dbReference type="ChEBI" id="CHEBI:59789"/>
        <dbReference type="ChEBI" id="CHEBI:74269"/>
        <dbReference type="ChEBI" id="CHEBI:74480"/>
        <dbReference type="EC" id="2.1.1.33"/>
    </reaction>
</comment>
<reference evidence="9" key="1">
    <citation type="journal article" date="2013" name="Stand. Genomic Sci.">
        <title>Complete genome sequence of Coriobacterium glomerans type strain (PW2(T)) from the midgut of Pyrrhocoris apterus L. (red soldier bug).</title>
        <authorList>
            <person name="Stackebrandt E."/>
            <person name="Zeytun A."/>
            <person name="Lapidus A."/>
            <person name="Nolan M."/>
            <person name="Lucas S."/>
            <person name="Hammon N."/>
            <person name="Deshpande S."/>
            <person name="Cheng J.F."/>
            <person name="Tapia R."/>
            <person name="Goodwin L.A."/>
            <person name="Pitluck S."/>
            <person name="Liolios K."/>
            <person name="Pagani I."/>
            <person name="Ivanova N."/>
            <person name="Mavromatis K."/>
            <person name="Mikhailova N."/>
            <person name="Huntemann M."/>
            <person name="Pati A."/>
            <person name="Chen A."/>
            <person name="Palaniappan K."/>
            <person name="Chang Y.J."/>
            <person name="Land M."/>
            <person name="Hauser L."/>
            <person name="Rohde M."/>
            <person name="Pukall R."/>
            <person name="Goker M."/>
            <person name="Detter J.C."/>
            <person name="Woyke T."/>
            <person name="Bristow J."/>
            <person name="Eisen J.A."/>
            <person name="Markowitz V."/>
            <person name="Hugenholtz P."/>
            <person name="Kyrpides N.C."/>
            <person name="Klenk H.P."/>
        </authorList>
    </citation>
    <scope>NUCLEOTIDE SEQUENCE</scope>
    <source>
        <strain evidence="9">ATCC 49209 / DSM 20642 / JCM 10262 / PW2</strain>
    </source>
</reference>
<dbReference type="PANTHER" id="PTHR23417">
    <property type="entry name" value="3-DEOXY-D-MANNO-OCTULOSONIC-ACID TRANSFERASE/TRNA GUANINE-N 7 - -METHYLTRANSFERASE"/>
    <property type="match status" value="1"/>
</dbReference>
<protein>
    <recommendedName>
        <fullName evidence="3">tRNA (guanine(46)-N(7))-methyltransferase</fullName>
        <ecNumber evidence="3">2.1.1.33</ecNumber>
    </recommendedName>
</protein>
<keyword evidence="5 8" id="KW-0808">Transferase</keyword>
<dbReference type="Pfam" id="PF02390">
    <property type="entry name" value="Methyltransf_4"/>
    <property type="match status" value="1"/>
</dbReference>
<evidence type="ECO:0000256" key="5">
    <source>
        <dbReference type="ARBA" id="ARBA00022679"/>
    </source>
</evidence>
<dbReference type="OrthoDB" id="9802090at2"/>
<accession>F2NBH2</accession>
<dbReference type="HOGENOM" id="CLU_050910_2_1_11"/>
<dbReference type="RefSeq" id="WP_013708451.1">
    <property type="nucleotide sequence ID" value="NC_015389.1"/>
</dbReference>
<evidence type="ECO:0000256" key="6">
    <source>
        <dbReference type="ARBA" id="ARBA00022691"/>
    </source>
</evidence>
<dbReference type="STRING" id="700015.Corgl_0594"/>
<evidence type="ECO:0000313" key="8">
    <source>
        <dbReference type="EMBL" id="AEB06708.1"/>
    </source>
</evidence>
<name>F2NBH2_CORGP</name>
<evidence type="ECO:0000256" key="2">
    <source>
        <dbReference type="ARBA" id="ARBA00003015"/>
    </source>
</evidence>
<evidence type="ECO:0000256" key="1">
    <source>
        <dbReference type="ARBA" id="ARBA00000142"/>
    </source>
</evidence>
<keyword evidence="7" id="KW-0819">tRNA processing</keyword>
<evidence type="ECO:0000256" key="4">
    <source>
        <dbReference type="ARBA" id="ARBA00022603"/>
    </source>
</evidence>
<evidence type="ECO:0000313" key="9">
    <source>
        <dbReference type="Proteomes" id="UP000006851"/>
    </source>
</evidence>
<dbReference type="PROSITE" id="PS51625">
    <property type="entry name" value="SAM_MT_TRMB"/>
    <property type="match status" value="1"/>
</dbReference>
<dbReference type="Proteomes" id="UP000006851">
    <property type="component" value="Chromosome"/>
</dbReference>
<proteinExistence type="predicted"/>
<dbReference type="EC" id="2.1.1.33" evidence="3"/>
<sequence>MGSTHIRVPKNFVLEERLERFGDLIEQRPEKLIGRWAKACWPIGDKICTGAFDRVHLDLGCGKGAGIVELARRSRETLFIGMDTEPICIAYAAQHATESGLRNIVIVPRGAESIDALFAPGELSRIELNFPTPHPKRRHAHLRLTNVDHLISYRRSLGPNGLIALRTDSLPLRDYSLLQLDCAGYELVWISDDAASERSDFARTEYESRLIERGAPVYGICARPGRAARSERIEAARRLEQSLVGYLPSDLSSLGYVPLGMEATVRNLLGERRNLSR</sequence>
<dbReference type="EMBL" id="CP002628">
    <property type="protein sequence ID" value="AEB06708.1"/>
    <property type="molecule type" value="Genomic_DNA"/>
</dbReference>
<organism evidence="8 9">
    <name type="scientific">Coriobacterium glomerans (strain ATCC 49209 / DSM 20642 / JCM 10262 / PW2)</name>
    <dbReference type="NCBI Taxonomy" id="700015"/>
    <lineage>
        <taxon>Bacteria</taxon>
        <taxon>Bacillati</taxon>
        <taxon>Actinomycetota</taxon>
        <taxon>Coriobacteriia</taxon>
        <taxon>Coriobacteriales</taxon>
        <taxon>Coriobacteriaceae</taxon>
        <taxon>Coriobacterium</taxon>
    </lineage>
</organism>
<dbReference type="AlphaFoldDB" id="F2NBH2"/>
<dbReference type="PANTHER" id="PTHR23417:SF14">
    <property type="entry name" value="PENTACOTRIPEPTIDE-REPEAT REGION OF PRORP DOMAIN-CONTAINING PROTEIN"/>
    <property type="match status" value="1"/>
</dbReference>
<dbReference type="GO" id="GO:0043527">
    <property type="term" value="C:tRNA methyltransferase complex"/>
    <property type="evidence" value="ECO:0007669"/>
    <property type="project" value="TreeGrafter"/>
</dbReference>
<dbReference type="SUPFAM" id="SSF53335">
    <property type="entry name" value="S-adenosyl-L-methionine-dependent methyltransferases"/>
    <property type="match status" value="1"/>
</dbReference>
<comment type="function">
    <text evidence="2">Catalyzes the formation of N(7)-methylguanine at position 46 (m7G46) in tRNA.</text>
</comment>
<dbReference type="Gene3D" id="3.40.50.150">
    <property type="entry name" value="Vaccinia Virus protein VP39"/>
    <property type="match status" value="1"/>
</dbReference>
<evidence type="ECO:0000256" key="3">
    <source>
        <dbReference type="ARBA" id="ARBA00011977"/>
    </source>
</evidence>
<dbReference type="eggNOG" id="COG0220">
    <property type="taxonomic scope" value="Bacteria"/>
</dbReference>
<keyword evidence="6" id="KW-0949">S-adenosyl-L-methionine</keyword>
<dbReference type="KEGG" id="cgo:Corgl_0594"/>
<dbReference type="GO" id="GO:0008176">
    <property type="term" value="F:tRNA (guanine(46)-N7)-methyltransferase activity"/>
    <property type="evidence" value="ECO:0007669"/>
    <property type="project" value="UniProtKB-EC"/>
</dbReference>
<keyword evidence="4 8" id="KW-0489">Methyltransferase</keyword>
<dbReference type="InterPro" id="IPR003358">
    <property type="entry name" value="tRNA_(Gua-N-7)_MeTrfase_Trmb"/>
</dbReference>
<dbReference type="CDD" id="cd02440">
    <property type="entry name" value="AdoMet_MTases"/>
    <property type="match status" value="1"/>
</dbReference>
<gene>
    <name evidence="8" type="ordered locus">Corgl_0594</name>
</gene>
<evidence type="ECO:0000256" key="7">
    <source>
        <dbReference type="ARBA" id="ARBA00022694"/>
    </source>
</evidence>
<keyword evidence="9" id="KW-1185">Reference proteome</keyword>